<evidence type="ECO:0000313" key="2">
    <source>
        <dbReference type="Proteomes" id="UP000245469"/>
    </source>
</evidence>
<gene>
    <name evidence="1" type="ORF">BXY45_11432</name>
</gene>
<sequence>MEQIPSPRASGRRPGRSDVEYEYRTITMSRETTRSEARRLITEAAEHGHWELTRVRLYLGGRRQVQLRRRIVRVVRPG</sequence>
<protein>
    <recommendedName>
        <fullName evidence="3">DUF4177 domain-containing protein</fullName>
    </recommendedName>
</protein>
<dbReference type="Proteomes" id="UP000245469">
    <property type="component" value="Unassembled WGS sequence"/>
</dbReference>
<organism evidence="1 2">
    <name type="scientific">Quadrisphaera granulorum</name>
    <dbReference type="NCBI Taxonomy" id="317664"/>
    <lineage>
        <taxon>Bacteria</taxon>
        <taxon>Bacillati</taxon>
        <taxon>Actinomycetota</taxon>
        <taxon>Actinomycetes</taxon>
        <taxon>Kineosporiales</taxon>
        <taxon>Kineosporiaceae</taxon>
        <taxon>Quadrisphaera</taxon>
    </lineage>
</organism>
<keyword evidence="2" id="KW-1185">Reference proteome</keyword>
<evidence type="ECO:0008006" key="3">
    <source>
        <dbReference type="Google" id="ProtNLM"/>
    </source>
</evidence>
<dbReference type="OrthoDB" id="3481802at2"/>
<name>A0A316ASR1_9ACTN</name>
<dbReference type="AlphaFoldDB" id="A0A316ASR1"/>
<dbReference type="EMBL" id="QGDQ01000014">
    <property type="protein sequence ID" value="PWJ53137.1"/>
    <property type="molecule type" value="Genomic_DNA"/>
</dbReference>
<evidence type="ECO:0000313" key="1">
    <source>
        <dbReference type="EMBL" id="PWJ53137.1"/>
    </source>
</evidence>
<dbReference type="RefSeq" id="WP_109774826.1">
    <property type="nucleotide sequence ID" value="NZ_QGDQ01000014.1"/>
</dbReference>
<dbReference type="Pfam" id="PF18963">
    <property type="entry name" value="DUF5703"/>
    <property type="match status" value="1"/>
</dbReference>
<accession>A0A316ASR1</accession>
<comment type="caution">
    <text evidence="1">The sequence shown here is derived from an EMBL/GenBank/DDBJ whole genome shotgun (WGS) entry which is preliminary data.</text>
</comment>
<reference evidence="1 2" key="1">
    <citation type="submission" date="2018-03" db="EMBL/GenBank/DDBJ databases">
        <title>Genomic Encyclopedia of Archaeal and Bacterial Type Strains, Phase II (KMG-II): from individual species to whole genera.</title>
        <authorList>
            <person name="Goeker M."/>
        </authorList>
    </citation>
    <scope>NUCLEOTIDE SEQUENCE [LARGE SCALE GENOMIC DNA]</scope>
    <source>
        <strain evidence="1 2">DSM 44889</strain>
    </source>
</reference>
<dbReference type="InterPro" id="IPR043758">
    <property type="entry name" value="DUF5703"/>
</dbReference>
<proteinExistence type="predicted"/>